<feature type="compositionally biased region" description="Polar residues" evidence="1">
    <location>
        <begin position="54"/>
        <end position="85"/>
    </location>
</feature>
<reference evidence="2 3" key="1">
    <citation type="submission" date="2011-02" db="EMBL/GenBank/DDBJ databases">
        <title>The Genome Sequence of Sphaeroforma arctica JP610.</title>
        <authorList>
            <consortium name="The Broad Institute Genome Sequencing Platform"/>
            <person name="Russ C."/>
            <person name="Cuomo C."/>
            <person name="Young S.K."/>
            <person name="Zeng Q."/>
            <person name="Gargeya S."/>
            <person name="Alvarado L."/>
            <person name="Berlin A."/>
            <person name="Chapman S.B."/>
            <person name="Chen Z."/>
            <person name="Freedman E."/>
            <person name="Gellesch M."/>
            <person name="Goldberg J."/>
            <person name="Griggs A."/>
            <person name="Gujja S."/>
            <person name="Heilman E."/>
            <person name="Heiman D."/>
            <person name="Howarth C."/>
            <person name="Mehta T."/>
            <person name="Neiman D."/>
            <person name="Pearson M."/>
            <person name="Roberts A."/>
            <person name="Saif S."/>
            <person name="Shea T."/>
            <person name="Shenoy N."/>
            <person name="Sisk P."/>
            <person name="Stolte C."/>
            <person name="Sykes S."/>
            <person name="White J."/>
            <person name="Yandava C."/>
            <person name="Burger G."/>
            <person name="Gray M.W."/>
            <person name="Holland P.W.H."/>
            <person name="King N."/>
            <person name="Lang F.B.F."/>
            <person name="Roger A.J."/>
            <person name="Ruiz-Trillo I."/>
            <person name="Haas B."/>
            <person name="Nusbaum C."/>
            <person name="Birren B."/>
        </authorList>
    </citation>
    <scope>NUCLEOTIDE SEQUENCE [LARGE SCALE GENOMIC DNA]</scope>
    <source>
        <strain evidence="2 3">JP610</strain>
    </source>
</reference>
<evidence type="ECO:0000313" key="3">
    <source>
        <dbReference type="Proteomes" id="UP000054560"/>
    </source>
</evidence>
<dbReference type="Proteomes" id="UP000054560">
    <property type="component" value="Unassembled WGS sequence"/>
</dbReference>
<dbReference type="RefSeq" id="XP_014154921.1">
    <property type="nucleotide sequence ID" value="XM_014299446.1"/>
</dbReference>
<keyword evidence="3" id="KW-1185">Reference proteome</keyword>
<sequence length="93" mass="9706">MTPATQQPGEPNFTLPVLHQPVAQHIPSTPTGVMQPGKLLTPTDVTKPGDGPLLTTQSPRVPSMTPATQQSGKPTSTLPTPQQPGEPSVPLIQ</sequence>
<proteinExistence type="predicted"/>
<dbReference type="EMBL" id="KQ242077">
    <property type="protein sequence ID" value="KNC81019.1"/>
    <property type="molecule type" value="Genomic_DNA"/>
</dbReference>
<protein>
    <submittedName>
        <fullName evidence="2">Uncharacterized protein</fullName>
    </submittedName>
</protein>
<evidence type="ECO:0000256" key="1">
    <source>
        <dbReference type="SAM" id="MobiDB-lite"/>
    </source>
</evidence>
<gene>
    <name evidence="2" type="ORF">SARC_06633</name>
</gene>
<dbReference type="GeneID" id="25907137"/>
<accession>A0A0L0FWK2</accession>
<feature type="region of interest" description="Disordered" evidence="1">
    <location>
        <begin position="1"/>
        <end position="93"/>
    </location>
</feature>
<evidence type="ECO:0000313" key="2">
    <source>
        <dbReference type="EMBL" id="KNC81019.1"/>
    </source>
</evidence>
<organism evidence="2 3">
    <name type="scientific">Sphaeroforma arctica JP610</name>
    <dbReference type="NCBI Taxonomy" id="667725"/>
    <lineage>
        <taxon>Eukaryota</taxon>
        <taxon>Ichthyosporea</taxon>
        <taxon>Ichthyophonida</taxon>
        <taxon>Sphaeroforma</taxon>
    </lineage>
</organism>
<dbReference type="AlphaFoldDB" id="A0A0L0FWK2"/>
<name>A0A0L0FWK2_9EUKA</name>